<dbReference type="AlphaFoldDB" id="A0A9J9HF41"/>
<gene>
    <name evidence="3" type="ordered locus">Swit_3954</name>
</gene>
<dbReference type="OrthoDB" id="7391128at2"/>
<organism evidence="3 4">
    <name type="scientific">Rhizorhabdus wittichii (strain DSM 6014 / CCUG 31198 / JCM 15750 / NBRC 105917 / EY 4224 / RW1)</name>
    <name type="common">Sphingomonas wittichii</name>
    <dbReference type="NCBI Taxonomy" id="392499"/>
    <lineage>
        <taxon>Bacteria</taxon>
        <taxon>Pseudomonadati</taxon>
        <taxon>Pseudomonadota</taxon>
        <taxon>Alphaproteobacteria</taxon>
        <taxon>Sphingomonadales</taxon>
        <taxon>Sphingomonadaceae</taxon>
        <taxon>Rhizorhabdus</taxon>
    </lineage>
</organism>
<feature type="compositionally biased region" description="Low complexity" evidence="2">
    <location>
        <begin position="127"/>
        <end position="138"/>
    </location>
</feature>
<keyword evidence="4" id="KW-1185">Reference proteome</keyword>
<name>A0A9J9HF41_RHIWR</name>
<feature type="region of interest" description="Disordered" evidence="2">
    <location>
        <begin position="126"/>
        <end position="152"/>
    </location>
</feature>
<keyword evidence="1" id="KW-0175">Coiled coil</keyword>
<dbReference type="KEGG" id="swi:Swit_3954"/>
<protein>
    <submittedName>
        <fullName evidence="3">Uncharacterized protein</fullName>
    </submittedName>
</protein>
<evidence type="ECO:0000256" key="1">
    <source>
        <dbReference type="SAM" id="Coils"/>
    </source>
</evidence>
<dbReference type="Proteomes" id="UP000001989">
    <property type="component" value="Chromosome"/>
</dbReference>
<sequence>MITTRFKEVVWTGGICVAALSFYMISQTVAAKRAELTGVERKIAATNQEIRRLRTEIDTRGGLAQIERWNQSVYGLQAPGPEQFVTSSVRLVALTQPQRLPLDPAIVASHGALDKVSYDRIEDGGMAAPRTRTTAPAPVAAPAPPPQPALRQANYVQPTPSALAPQASPVREVADRKLVRAVRLDDDFLDGLAEEAPGRARKGKQ</sequence>
<evidence type="ECO:0000256" key="2">
    <source>
        <dbReference type="SAM" id="MobiDB-lite"/>
    </source>
</evidence>
<proteinExistence type="predicted"/>
<reference evidence="3 4" key="1">
    <citation type="journal article" date="2010" name="J. Bacteriol.">
        <title>Genome sequence of the dioxin-mineralizing bacterium Sphingomonas wittichii RW1.</title>
        <authorList>
            <person name="Miller T.R."/>
            <person name="Delcher A.L."/>
            <person name="Salzberg S.L."/>
            <person name="Saunders E."/>
            <person name="Detter J.C."/>
            <person name="Halden R.U."/>
        </authorList>
    </citation>
    <scope>NUCLEOTIDE SEQUENCE [LARGE SCALE GENOMIC DNA]</scope>
    <source>
        <strain evidence="4">DSM 6014 / CCUG 31198 / JCM 15750 / NBRC 105917 / EY 4224 / RW1</strain>
    </source>
</reference>
<feature type="coiled-coil region" evidence="1">
    <location>
        <begin position="29"/>
        <end position="56"/>
    </location>
</feature>
<dbReference type="EMBL" id="CP000699">
    <property type="protein sequence ID" value="ABQ70299.1"/>
    <property type="molecule type" value="Genomic_DNA"/>
</dbReference>
<accession>A0A9J9HF41</accession>
<feature type="compositionally biased region" description="Pro residues" evidence="2">
    <location>
        <begin position="139"/>
        <end position="148"/>
    </location>
</feature>
<evidence type="ECO:0000313" key="4">
    <source>
        <dbReference type="Proteomes" id="UP000001989"/>
    </source>
</evidence>
<evidence type="ECO:0000313" key="3">
    <source>
        <dbReference type="EMBL" id="ABQ70299.1"/>
    </source>
</evidence>